<accession>A0A1I7WZB8</accession>
<proteinExistence type="predicted"/>
<dbReference type="WBParaSite" id="Hba_10640">
    <property type="protein sequence ID" value="Hba_10640"/>
    <property type="gene ID" value="Hba_10640"/>
</dbReference>
<keyword evidence="1" id="KW-1185">Reference proteome</keyword>
<protein>
    <submittedName>
        <fullName evidence="2">Secreted protein</fullName>
    </submittedName>
</protein>
<dbReference type="Proteomes" id="UP000095283">
    <property type="component" value="Unplaced"/>
</dbReference>
<evidence type="ECO:0000313" key="1">
    <source>
        <dbReference type="Proteomes" id="UP000095283"/>
    </source>
</evidence>
<dbReference type="AlphaFoldDB" id="A0A1I7WZB8"/>
<reference evidence="2" key="1">
    <citation type="submission" date="2016-11" db="UniProtKB">
        <authorList>
            <consortium name="WormBaseParasite"/>
        </authorList>
    </citation>
    <scope>IDENTIFICATION</scope>
</reference>
<sequence>MVGIYIYIYICSRLHFFFNSLNCSSCVVLLKDSRTMSMLMMKDPTDVNLAFALFNDSIRPSMLLEFCITRLTSSAQPIEEGRRTVTDSFIFEYYICFQKNRSIYFNNCSSCSENLMDSAGILTLSSSVNSSVYSVFRFTTNKLYIMLSRTNM</sequence>
<organism evidence="1 2">
    <name type="scientific">Heterorhabditis bacteriophora</name>
    <name type="common">Entomopathogenic nematode worm</name>
    <dbReference type="NCBI Taxonomy" id="37862"/>
    <lineage>
        <taxon>Eukaryota</taxon>
        <taxon>Metazoa</taxon>
        <taxon>Ecdysozoa</taxon>
        <taxon>Nematoda</taxon>
        <taxon>Chromadorea</taxon>
        <taxon>Rhabditida</taxon>
        <taxon>Rhabditina</taxon>
        <taxon>Rhabditomorpha</taxon>
        <taxon>Strongyloidea</taxon>
        <taxon>Heterorhabditidae</taxon>
        <taxon>Heterorhabditis</taxon>
    </lineage>
</organism>
<name>A0A1I7WZB8_HETBA</name>
<evidence type="ECO:0000313" key="2">
    <source>
        <dbReference type="WBParaSite" id="Hba_10640"/>
    </source>
</evidence>